<sequence length="342" mass="36517">MATITRIPVLRHCSTGPTAYVHHMTRGVVRHAGAGQAFWFRAIDATISEIPIDDRELPLLVTLRTEDLQQLTAPATVTFRVADPELAARRVDFSIDLASGVWLEEPLETIAAMLHGATASAVVALLAADPLERALRADPVELDRRVTEALRADARIAAVGLEIVGVRFGLLRPEPDVERAMQTPARERIQQDADKATFARRALAVEREAAIGENELANQIELARRQEDLIARRGANARREAEEAAAAGAIAADADAAKVRTVAEARADADRVLGEAKAAGERARLDAYRDVAPEVLASLALQQLAASLPSIERLTITPDLLTDVLGRLGGGGGAALATTSGR</sequence>
<accession>A0ABN3AIN9</accession>
<dbReference type="InterPro" id="IPR001107">
    <property type="entry name" value="Band_7"/>
</dbReference>
<dbReference type="RefSeq" id="WP_344339259.1">
    <property type="nucleotide sequence ID" value="NZ_BAAAQT010000001.1"/>
</dbReference>
<dbReference type="Proteomes" id="UP001501599">
    <property type="component" value="Unassembled WGS sequence"/>
</dbReference>
<name>A0ABN3AIN9_9MICO</name>
<evidence type="ECO:0000313" key="2">
    <source>
        <dbReference type="EMBL" id="GAA2170509.1"/>
    </source>
</evidence>
<dbReference type="InterPro" id="IPR036013">
    <property type="entry name" value="Band_7/SPFH_dom_sf"/>
</dbReference>
<protein>
    <submittedName>
        <fullName evidence="2">SPFH domain-containing protein</fullName>
    </submittedName>
</protein>
<dbReference type="Pfam" id="PF01145">
    <property type="entry name" value="Band_7"/>
    <property type="match status" value="1"/>
</dbReference>
<comment type="caution">
    <text evidence="2">The sequence shown here is derived from an EMBL/GenBank/DDBJ whole genome shotgun (WGS) entry which is preliminary data.</text>
</comment>
<evidence type="ECO:0000259" key="1">
    <source>
        <dbReference type="Pfam" id="PF01145"/>
    </source>
</evidence>
<keyword evidence="3" id="KW-1185">Reference proteome</keyword>
<organism evidence="2 3">
    <name type="scientific">Agrococcus versicolor</name>
    <dbReference type="NCBI Taxonomy" id="501482"/>
    <lineage>
        <taxon>Bacteria</taxon>
        <taxon>Bacillati</taxon>
        <taxon>Actinomycetota</taxon>
        <taxon>Actinomycetes</taxon>
        <taxon>Micrococcales</taxon>
        <taxon>Microbacteriaceae</taxon>
        <taxon>Agrococcus</taxon>
    </lineage>
</organism>
<evidence type="ECO:0000313" key="3">
    <source>
        <dbReference type="Proteomes" id="UP001501599"/>
    </source>
</evidence>
<dbReference type="Gene3D" id="3.30.479.30">
    <property type="entry name" value="Band 7 domain"/>
    <property type="match status" value="1"/>
</dbReference>
<reference evidence="2 3" key="1">
    <citation type="journal article" date="2019" name="Int. J. Syst. Evol. Microbiol.">
        <title>The Global Catalogue of Microorganisms (GCM) 10K type strain sequencing project: providing services to taxonomists for standard genome sequencing and annotation.</title>
        <authorList>
            <consortium name="The Broad Institute Genomics Platform"/>
            <consortium name="The Broad Institute Genome Sequencing Center for Infectious Disease"/>
            <person name="Wu L."/>
            <person name="Ma J."/>
        </authorList>
    </citation>
    <scope>NUCLEOTIDE SEQUENCE [LARGE SCALE GENOMIC DNA]</scope>
    <source>
        <strain evidence="2 3">JCM 16026</strain>
    </source>
</reference>
<proteinExistence type="predicted"/>
<gene>
    <name evidence="2" type="ORF">GCM10009846_01180</name>
</gene>
<dbReference type="EMBL" id="BAAAQT010000001">
    <property type="protein sequence ID" value="GAA2170509.1"/>
    <property type="molecule type" value="Genomic_DNA"/>
</dbReference>
<feature type="domain" description="Band 7" evidence="1">
    <location>
        <begin position="46"/>
        <end position="197"/>
    </location>
</feature>